<sequence>MSNSVILNEKIVFGENRPFVLIAGPCMLEDETIVMETAARLKEVTTKLNIPFVFKGSFDKANRSSIHSQRGPGLVSGINLLAKVKESFHVPVLSDIHESSQAPIAGQVLDIIQIPAFLCRQTDLLVAAAKTGKVINVKKGQFLAPNDMSNVVTKIREAGNERILLTERGSTFGYNNLVVDMRSLAIMKEFAPVVFDATHSVQIPGGNGTSTGGNREFVPYLSRAAAGVGVDSIFMEVHPNPDEALSDGPNMVKLSELEEVLKPVVEIDRLVKQASSIGGDHIVEHENLLTGLHK</sequence>
<protein>
    <recommendedName>
        <fullName evidence="8">2-dehydro-3-deoxyphosphooctonate aldolase</fullName>
        <ecNumber evidence="8">2.5.1.55</ecNumber>
    </recommendedName>
    <alternativeName>
        <fullName evidence="8">3-deoxy-D-manno-octulosonic acid 8-phosphate synthase</fullName>
    </alternativeName>
    <alternativeName>
        <fullName evidence="8">KDO-8-phosphate synthase</fullName>
        <shortName evidence="8">KDO 8-P synthase</shortName>
        <shortName evidence="8">KDOPS</shortName>
    </alternativeName>
    <alternativeName>
        <fullName evidence="8">Phospho-2-dehydro-3-deoxyoctonate aldolase</fullName>
    </alternativeName>
</protein>
<keyword evidence="11" id="KW-1185">Reference proteome</keyword>
<keyword evidence="8" id="KW-0448">Lipopolysaccharide biosynthesis</keyword>
<dbReference type="UniPathway" id="UPA00030"/>
<dbReference type="SUPFAM" id="SSF51569">
    <property type="entry name" value="Aldolase"/>
    <property type="match status" value="1"/>
</dbReference>
<keyword evidence="6 8" id="KW-0808">Transferase</keyword>
<gene>
    <name evidence="8" type="primary">kdsA</name>
    <name evidence="10" type="ORF">CWS20_13515</name>
</gene>
<keyword evidence="5 8" id="KW-0963">Cytoplasm</keyword>
<proteinExistence type="inferred from homology"/>
<dbReference type="GO" id="GO:0005737">
    <property type="term" value="C:cytoplasm"/>
    <property type="evidence" value="ECO:0007669"/>
    <property type="project" value="UniProtKB-SubCell"/>
</dbReference>
<dbReference type="Gene3D" id="3.20.20.70">
    <property type="entry name" value="Aldolase class I"/>
    <property type="match status" value="1"/>
</dbReference>
<dbReference type="UniPathway" id="UPA00357">
    <property type="reaction ID" value="UER00474"/>
</dbReference>
<organism evidence="10 11">
    <name type="scientific">Cytobacillus horneckiae</name>
    <dbReference type="NCBI Taxonomy" id="549687"/>
    <lineage>
        <taxon>Bacteria</taxon>
        <taxon>Bacillati</taxon>
        <taxon>Bacillota</taxon>
        <taxon>Bacilli</taxon>
        <taxon>Bacillales</taxon>
        <taxon>Bacillaceae</taxon>
        <taxon>Cytobacillus</taxon>
    </lineage>
</organism>
<evidence type="ECO:0000256" key="2">
    <source>
        <dbReference type="ARBA" id="ARBA00004756"/>
    </source>
</evidence>
<dbReference type="Proteomes" id="UP000233343">
    <property type="component" value="Unassembled WGS sequence"/>
</dbReference>
<accession>A0A2N0ZFE4</accession>
<dbReference type="HAMAP" id="MF_00056">
    <property type="entry name" value="KDO8P_synth"/>
    <property type="match status" value="1"/>
</dbReference>
<dbReference type="NCBIfam" id="NF003543">
    <property type="entry name" value="PRK05198.1"/>
    <property type="match status" value="1"/>
</dbReference>
<dbReference type="EC" id="2.5.1.55" evidence="8"/>
<dbReference type="InterPro" id="IPR006218">
    <property type="entry name" value="DAHP1/KDSA"/>
</dbReference>
<comment type="catalytic activity">
    <reaction evidence="7 8">
        <text>D-arabinose 5-phosphate + phosphoenolpyruvate + H2O = 3-deoxy-alpha-D-manno-2-octulosonate-8-phosphate + phosphate</text>
        <dbReference type="Rhea" id="RHEA:14053"/>
        <dbReference type="ChEBI" id="CHEBI:15377"/>
        <dbReference type="ChEBI" id="CHEBI:43474"/>
        <dbReference type="ChEBI" id="CHEBI:57693"/>
        <dbReference type="ChEBI" id="CHEBI:58702"/>
        <dbReference type="ChEBI" id="CHEBI:85985"/>
        <dbReference type="EC" id="2.5.1.55"/>
    </reaction>
</comment>
<comment type="pathway">
    <text evidence="3 8">Carbohydrate biosynthesis; 3-deoxy-D-manno-octulosonate biosynthesis; 3-deoxy-D-manno-octulosonate from D-ribulose 5-phosphate: step 2/3.</text>
</comment>
<dbReference type="AlphaFoldDB" id="A0A2N0ZFE4"/>
<evidence type="ECO:0000256" key="6">
    <source>
        <dbReference type="ARBA" id="ARBA00022679"/>
    </source>
</evidence>
<name>A0A2N0ZFE4_9BACI</name>
<evidence type="ECO:0000259" key="9">
    <source>
        <dbReference type="Pfam" id="PF00793"/>
    </source>
</evidence>
<dbReference type="EMBL" id="PISD01000030">
    <property type="protein sequence ID" value="PKG28226.1"/>
    <property type="molecule type" value="Genomic_DNA"/>
</dbReference>
<comment type="subcellular location">
    <subcellularLocation>
        <location evidence="1 8">Cytoplasm</location>
    </subcellularLocation>
</comment>
<reference evidence="10 11" key="1">
    <citation type="journal article" date="2010" name="Int. J. Syst. Evol. Microbiol.">
        <title>Bacillus horneckiae sp. nov., isolated from a spacecraft-assembly clean room.</title>
        <authorList>
            <person name="Vaishampayan P."/>
            <person name="Probst A."/>
            <person name="Krishnamurthi S."/>
            <person name="Ghosh S."/>
            <person name="Osman S."/>
            <person name="McDowall A."/>
            <person name="Ruckmani A."/>
            <person name="Mayilraj S."/>
            <person name="Venkateswaran K."/>
        </authorList>
    </citation>
    <scope>NUCLEOTIDE SEQUENCE [LARGE SCALE GENOMIC DNA]</scope>
    <source>
        <strain evidence="11">1PO1SC</strain>
    </source>
</reference>
<dbReference type="GO" id="GO:0008676">
    <property type="term" value="F:3-deoxy-8-phosphooctulonate synthase activity"/>
    <property type="evidence" value="ECO:0007669"/>
    <property type="project" value="UniProtKB-UniRule"/>
</dbReference>
<evidence type="ECO:0000256" key="1">
    <source>
        <dbReference type="ARBA" id="ARBA00004496"/>
    </source>
</evidence>
<comment type="pathway">
    <text evidence="2">Bacterial outer membrane biogenesis; lipopolysaccharide biosynthesis.</text>
</comment>
<dbReference type="NCBIfam" id="TIGR01362">
    <property type="entry name" value="KDO8P_synth"/>
    <property type="match status" value="1"/>
</dbReference>
<evidence type="ECO:0000256" key="3">
    <source>
        <dbReference type="ARBA" id="ARBA00004845"/>
    </source>
</evidence>
<comment type="caution">
    <text evidence="10">The sequence shown here is derived from an EMBL/GenBank/DDBJ whole genome shotgun (WGS) entry which is preliminary data.</text>
</comment>
<feature type="domain" description="DAHP synthetase I/KDSA" evidence="9">
    <location>
        <begin position="8"/>
        <end position="272"/>
    </location>
</feature>
<evidence type="ECO:0000313" key="11">
    <source>
        <dbReference type="Proteomes" id="UP000233343"/>
    </source>
</evidence>
<dbReference type="Pfam" id="PF00793">
    <property type="entry name" value="DAHP_synth_1"/>
    <property type="match status" value="1"/>
</dbReference>
<evidence type="ECO:0000256" key="7">
    <source>
        <dbReference type="ARBA" id="ARBA00049112"/>
    </source>
</evidence>
<dbReference type="GO" id="GO:0019294">
    <property type="term" value="P:keto-3-deoxy-D-manno-octulosonic acid biosynthetic process"/>
    <property type="evidence" value="ECO:0007669"/>
    <property type="project" value="UniProtKB-UniRule"/>
</dbReference>
<evidence type="ECO:0000256" key="4">
    <source>
        <dbReference type="ARBA" id="ARBA00010499"/>
    </source>
</evidence>
<dbReference type="InterPro" id="IPR006269">
    <property type="entry name" value="KDO8P_synthase"/>
</dbReference>
<evidence type="ECO:0000256" key="5">
    <source>
        <dbReference type="ARBA" id="ARBA00022490"/>
    </source>
</evidence>
<dbReference type="InterPro" id="IPR013785">
    <property type="entry name" value="Aldolase_TIM"/>
</dbReference>
<dbReference type="PANTHER" id="PTHR21057">
    <property type="entry name" value="PHOSPHO-2-DEHYDRO-3-DEOXYHEPTONATE ALDOLASE"/>
    <property type="match status" value="1"/>
</dbReference>
<comment type="similarity">
    <text evidence="4 8">Belongs to the KdsA family.</text>
</comment>
<evidence type="ECO:0000313" key="10">
    <source>
        <dbReference type="EMBL" id="PKG28226.1"/>
    </source>
</evidence>
<dbReference type="RefSeq" id="WP_083957131.1">
    <property type="nucleotide sequence ID" value="NZ_CP194732.1"/>
</dbReference>
<evidence type="ECO:0000256" key="8">
    <source>
        <dbReference type="HAMAP-Rule" id="MF_00056"/>
    </source>
</evidence>